<feature type="binding site" evidence="6">
    <location>
        <position position="89"/>
    </location>
    <ligand>
        <name>Zn(2+)</name>
        <dbReference type="ChEBI" id="CHEBI:29105"/>
    </ligand>
</feature>
<name>A0A0Q9YLX7_9GAMM</name>
<dbReference type="Gene3D" id="3.40.225.10">
    <property type="entry name" value="Class II aldolase/adducin N-terminal domain"/>
    <property type="match status" value="1"/>
</dbReference>
<proteinExistence type="inferred from homology"/>
<dbReference type="UniPathway" id="UPA00904">
    <property type="reaction ID" value="UER00875"/>
</dbReference>
<evidence type="ECO:0000256" key="1">
    <source>
        <dbReference type="ARBA" id="ARBA00022605"/>
    </source>
</evidence>
<evidence type="ECO:0000256" key="6">
    <source>
        <dbReference type="HAMAP-Rule" id="MF_01677"/>
    </source>
</evidence>
<reference evidence="10" key="3">
    <citation type="submission" date="2021-06" db="EMBL/GenBank/DDBJ databases">
        <title>Genomic Description and Analysis of Intracellular Bacteria, Candidatus Berkiella cookevillensis and Candidatus Berkiella aquae.</title>
        <authorList>
            <person name="Kidane D.T."/>
            <person name="Mehari Y.T."/>
            <person name="Rice F.C."/>
            <person name="Arivett B.A."/>
            <person name="Farone A.L."/>
            <person name="Berk S.G."/>
            <person name="Farone M.B."/>
        </authorList>
    </citation>
    <scope>NUCLEOTIDE SEQUENCE</scope>
    <source>
        <strain evidence="10">HT99</strain>
    </source>
</reference>
<dbReference type="EMBL" id="LKAJ01000042">
    <property type="protein sequence ID" value="KRG17168.1"/>
    <property type="molecule type" value="Genomic_DNA"/>
</dbReference>
<reference evidence="9" key="1">
    <citation type="submission" date="2015-09" db="EMBL/GenBank/DDBJ databases">
        <title>Draft Genome Sequences of Two Novel Amoeba-resistant Intranuclear Bacteria, Candidatus Berkiella cookevillensis and Candidatus Berkiella aquae.</title>
        <authorList>
            <person name="Mehari Y.T."/>
            <person name="Arivett B.A."/>
            <person name="Farone A.L."/>
            <person name="Gunderson J.H."/>
            <person name="Farone M.B."/>
        </authorList>
    </citation>
    <scope>NUCLEOTIDE SEQUENCE [LARGE SCALE GENOMIC DNA]</scope>
    <source>
        <strain evidence="9">HT99</strain>
    </source>
</reference>
<dbReference type="GO" id="GO:0019509">
    <property type="term" value="P:L-methionine salvage from methylthioadenosine"/>
    <property type="evidence" value="ECO:0007669"/>
    <property type="project" value="UniProtKB-UniRule"/>
</dbReference>
<comment type="caution">
    <text evidence="9">The sequence shown here is derived from an EMBL/GenBank/DDBJ whole genome shotgun (WGS) entry which is preliminary data.</text>
</comment>
<feature type="binding site" evidence="6">
    <location>
        <position position="91"/>
    </location>
    <ligand>
        <name>Zn(2+)</name>
        <dbReference type="ChEBI" id="CHEBI:29105"/>
    </ligand>
</feature>
<dbReference type="SUPFAM" id="SSF53639">
    <property type="entry name" value="AraD/HMP-PK domain-like"/>
    <property type="match status" value="1"/>
</dbReference>
<keyword evidence="5 6" id="KW-0456">Lyase</keyword>
<evidence type="ECO:0000256" key="3">
    <source>
        <dbReference type="ARBA" id="ARBA00022833"/>
    </source>
</evidence>
<protein>
    <recommendedName>
        <fullName evidence="6">Methylthioribulose-1-phosphate dehydratase</fullName>
        <shortName evidence="6">MTRu-1-P dehydratase</shortName>
        <ecNumber evidence="6">4.2.1.109</ecNumber>
    </recommendedName>
</protein>
<dbReference type="SMART" id="SM01007">
    <property type="entry name" value="Aldolase_II"/>
    <property type="match status" value="1"/>
</dbReference>
<evidence type="ECO:0000313" key="11">
    <source>
        <dbReference type="Proteomes" id="UP000051497"/>
    </source>
</evidence>
<dbReference type="NCBIfam" id="TIGR03328">
    <property type="entry name" value="salvage_mtnB"/>
    <property type="match status" value="1"/>
</dbReference>
<gene>
    <name evidence="9" type="primary">mtnB_1</name>
    <name evidence="6" type="synonym">mtnB</name>
    <name evidence="8" type="synonym">mtnB_2</name>
    <name evidence="10" type="ORF">HT99x_007715</name>
    <name evidence="9" type="ORF">HT99x_02058</name>
    <name evidence="8" type="ORF">HT99x_03225</name>
</gene>
<comment type="pathway">
    <text evidence="6">Amino-acid biosynthesis; L-methionine biosynthesis via salvage pathway; L-methionine from S-methyl-5-thio-alpha-D-ribose 1-phosphate: step 2/6.</text>
</comment>
<keyword evidence="3 6" id="KW-0862">Zinc</keyword>
<dbReference type="EMBL" id="LKAJ01000008">
    <property type="protein sequence ID" value="KRG20841.1"/>
    <property type="molecule type" value="Genomic_DNA"/>
</dbReference>
<comment type="cofactor">
    <cofactor evidence="6">
        <name>Zn(2+)</name>
        <dbReference type="ChEBI" id="CHEBI:29105"/>
    </cofactor>
    <text evidence="6">Binds 1 zinc ion per subunit.</text>
</comment>
<dbReference type="Pfam" id="PF00596">
    <property type="entry name" value="Aldolase_II"/>
    <property type="match status" value="1"/>
</dbReference>
<dbReference type="PANTHER" id="PTHR22789">
    <property type="entry name" value="FUCULOSE PHOSPHATE ALDOLASE"/>
    <property type="match status" value="1"/>
</dbReference>
<dbReference type="EC" id="4.2.1.109" evidence="6"/>
<dbReference type="HAMAP" id="MF_01677">
    <property type="entry name" value="Salvage_MtnB"/>
    <property type="match status" value="1"/>
</dbReference>
<dbReference type="NCBIfam" id="NF006672">
    <property type="entry name" value="PRK09220.1"/>
    <property type="match status" value="1"/>
</dbReference>
<evidence type="ECO:0000313" key="9">
    <source>
        <dbReference type="EMBL" id="KRG20841.1"/>
    </source>
</evidence>
<feature type="domain" description="Class II aldolase/adducin N-terminal" evidence="7">
    <location>
        <begin position="3"/>
        <end position="192"/>
    </location>
</feature>
<comment type="catalytic activity">
    <reaction evidence="6">
        <text>5-(methylsulfanyl)-D-ribulose 1-phosphate = 5-methylsulfanyl-2,3-dioxopentyl phosphate + H2O</text>
        <dbReference type="Rhea" id="RHEA:15549"/>
        <dbReference type="ChEBI" id="CHEBI:15377"/>
        <dbReference type="ChEBI" id="CHEBI:58548"/>
        <dbReference type="ChEBI" id="CHEBI:58828"/>
        <dbReference type="EC" id="4.2.1.109"/>
    </reaction>
</comment>
<dbReference type="OrthoDB" id="9805559at2"/>
<evidence type="ECO:0000259" key="7">
    <source>
        <dbReference type="SMART" id="SM01007"/>
    </source>
</evidence>
<dbReference type="PATRIC" id="fig|1590043.3.peg.2100"/>
<evidence type="ECO:0000313" key="10">
    <source>
        <dbReference type="EMBL" id="MCS5711318.1"/>
    </source>
</evidence>
<dbReference type="STRING" id="295108.HT99x_02058"/>
<keyword evidence="1 6" id="KW-0028">Amino-acid biosynthesis</keyword>
<organism evidence="9">
    <name type="scientific">Candidatus Berkiella aquae</name>
    <dbReference type="NCBI Taxonomy" id="295108"/>
    <lineage>
        <taxon>Bacteria</taxon>
        <taxon>Pseudomonadati</taxon>
        <taxon>Pseudomonadota</taxon>
        <taxon>Gammaproteobacteria</taxon>
        <taxon>Candidatus Berkiellales</taxon>
        <taxon>Candidatus Berkiellaceae</taxon>
        <taxon>Candidatus Berkiella</taxon>
    </lineage>
</organism>
<comment type="function">
    <text evidence="6">Catalyzes the dehydration of methylthioribulose-1-phosphate (MTRu-1-P) into 2,3-diketo-5-methylthiopentyl-1-phosphate (DK-MTP-1-P).</text>
</comment>
<keyword evidence="2 6" id="KW-0479">Metal-binding</keyword>
<dbReference type="GO" id="GO:0046570">
    <property type="term" value="F:methylthioribulose 1-phosphate dehydratase activity"/>
    <property type="evidence" value="ECO:0007669"/>
    <property type="project" value="UniProtKB-UniRule"/>
</dbReference>
<dbReference type="InterPro" id="IPR036409">
    <property type="entry name" value="Aldolase_II/adducin_N_sf"/>
</dbReference>
<dbReference type="GO" id="GO:0008270">
    <property type="term" value="F:zinc ion binding"/>
    <property type="evidence" value="ECO:0007669"/>
    <property type="project" value="UniProtKB-UniRule"/>
</dbReference>
<dbReference type="InterPro" id="IPR050197">
    <property type="entry name" value="Aldolase_class_II_sugar_metab"/>
</dbReference>
<keyword evidence="11" id="KW-1185">Reference proteome</keyword>
<accession>A0A0Q9YLX7</accession>
<keyword evidence="4 6" id="KW-0486">Methionine biosynthesis</keyword>
<evidence type="ECO:0000256" key="5">
    <source>
        <dbReference type="ARBA" id="ARBA00023239"/>
    </source>
</evidence>
<dbReference type="GO" id="GO:0005829">
    <property type="term" value="C:cytosol"/>
    <property type="evidence" value="ECO:0007669"/>
    <property type="project" value="TreeGrafter"/>
</dbReference>
<reference evidence="10" key="2">
    <citation type="journal article" date="2016" name="Genome Announc.">
        <title>Draft Genome Sequences of Two Novel Amoeba-Resistant Intranuclear Bacteria, 'Candidatus Berkiella cookevillensis' and 'Candidatus Berkiella aquae'.</title>
        <authorList>
            <person name="Mehari Y.T."/>
            <person name="Arivett B.A."/>
            <person name="Farone A.L."/>
            <person name="Gunderson J.H."/>
            <person name="Farone M.B."/>
        </authorList>
    </citation>
    <scope>NUCLEOTIDE SEQUENCE</scope>
    <source>
        <strain evidence="10">HT99</strain>
    </source>
</reference>
<evidence type="ECO:0000256" key="2">
    <source>
        <dbReference type="ARBA" id="ARBA00022723"/>
    </source>
</evidence>
<dbReference type="RefSeq" id="WP_158003396.1">
    <property type="nucleotide sequence ID" value="NZ_LKAJ02000001.1"/>
</dbReference>
<evidence type="ECO:0000256" key="4">
    <source>
        <dbReference type="ARBA" id="ARBA00023167"/>
    </source>
</evidence>
<dbReference type="InterPro" id="IPR017714">
    <property type="entry name" value="MethylthioRu-1-P_deHdtase_MtnB"/>
</dbReference>
<dbReference type="PANTHER" id="PTHR22789:SF0">
    <property type="entry name" value="3-OXO-TETRONATE 4-PHOSPHATE DECARBOXYLASE-RELATED"/>
    <property type="match status" value="1"/>
</dbReference>
<dbReference type="AlphaFoldDB" id="A0A0Q9YLX7"/>
<dbReference type="EMBL" id="LKAJ02000001">
    <property type="protein sequence ID" value="MCS5711318.1"/>
    <property type="molecule type" value="Genomic_DNA"/>
</dbReference>
<dbReference type="GO" id="GO:0016832">
    <property type="term" value="F:aldehyde-lyase activity"/>
    <property type="evidence" value="ECO:0007669"/>
    <property type="project" value="TreeGrafter"/>
</dbReference>
<comment type="similarity">
    <text evidence="6">Belongs to the aldolase class II family. MtnB subfamily.</text>
</comment>
<sequence length="199" mass="22357">MLSELLATCDYIAKRNLCPATGGNFSIRQSGDKMLMSASGKDKANLKASDFVVCNFQAQWLEGEGKPSAEAALHGMIYRLSPQTQCVLHTHSIPVTVLSMLEAHESAIRFHGYEMQKTIAGFHSHEETLNLFVFDNNQHIPTLAIQLMDNWQEAHLASGLIVRGHGLYSWGNSVHEAKRHMEGLEFLVECELTRKRYQK</sequence>
<evidence type="ECO:0000313" key="8">
    <source>
        <dbReference type="EMBL" id="KRG17168.1"/>
    </source>
</evidence>
<dbReference type="GO" id="GO:0019323">
    <property type="term" value="P:pentose catabolic process"/>
    <property type="evidence" value="ECO:0007669"/>
    <property type="project" value="TreeGrafter"/>
</dbReference>
<dbReference type="Proteomes" id="UP000051497">
    <property type="component" value="Unassembled WGS sequence"/>
</dbReference>
<dbReference type="InterPro" id="IPR001303">
    <property type="entry name" value="Aldolase_II/adducin_N"/>
</dbReference>